<comment type="caution">
    <text evidence="3">The sequence shown here is derived from an EMBL/GenBank/DDBJ whole genome shotgun (WGS) entry which is preliminary data.</text>
</comment>
<dbReference type="Pfam" id="PF22725">
    <property type="entry name" value="GFO_IDH_MocA_C3"/>
    <property type="match status" value="1"/>
</dbReference>
<name>A0ABS4IM29_9BACL</name>
<dbReference type="EMBL" id="JAGGLB010000001">
    <property type="protein sequence ID" value="MBP1988626.1"/>
    <property type="molecule type" value="Genomic_DNA"/>
</dbReference>
<dbReference type="PANTHER" id="PTHR43377:SF1">
    <property type="entry name" value="BILIVERDIN REDUCTASE A"/>
    <property type="match status" value="1"/>
</dbReference>
<proteinExistence type="predicted"/>
<evidence type="ECO:0000259" key="2">
    <source>
        <dbReference type="Pfam" id="PF22725"/>
    </source>
</evidence>
<evidence type="ECO:0000313" key="3">
    <source>
        <dbReference type="EMBL" id="MBP1988626.1"/>
    </source>
</evidence>
<dbReference type="SUPFAM" id="SSF51735">
    <property type="entry name" value="NAD(P)-binding Rossmann-fold domains"/>
    <property type="match status" value="1"/>
</dbReference>
<dbReference type="Gene3D" id="3.40.50.720">
    <property type="entry name" value="NAD(P)-binding Rossmann-like Domain"/>
    <property type="match status" value="1"/>
</dbReference>
<dbReference type="Gene3D" id="3.30.360.10">
    <property type="entry name" value="Dihydrodipicolinate Reductase, domain 2"/>
    <property type="match status" value="1"/>
</dbReference>
<dbReference type="InterPro" id="IPR055170">
    <property type="entry name" value="GFO_IDH_MocA-like_dom"/>
</dbReference>
<dbReference type="Pfam" id="PF01408">
    <property type="entry name" value="GFO_IDH_MocA"/>
    <property type="match status" value="1"/>
</dbReference>
<feature type="domain" description="GFO/IDH/MocA-like oxidoreductase" evidence="2">
    <location>
        <begin position="130"/>
        <end position="255"/>
    </location>
</feature>
<dbReference type="PANTHER" id="PTHR43377">
    <property type="entry name" value="BILIVERDIN REDUCTASE A"/>
    <property type="match status" value="1"/>
</dbReference>
<gene>
    <name evidence="3" type="ORF">J2Z66_000221</name>
</gene>
<organism evidence="3 4">
    <name type="scientific">Paenibacillus eucommiae</name>
    <dbReference type="NCBI Taxonomy" id="1355755"/>
    <lineage>
        <taxon>Bacteria</taxon>
        <taxon>Bacillati</taxon>
        <taxon>Bacillota</taxon>
        <taxon>Bacilli</taxon>
        <taxon>Bacillales</taxon>
        <taxon>Paenibacillaceae</taxon>
        <taxon>Paenibacillus</taxon>
    </lineage>
</organism>
<sequence length="335" mass="37088">MSYVFAIIGCQHGHISRFITEMLQMGHSCAGIHDSGDTALARRLASDFNIPYVEDVEALLVPSVDIIGSSAINSEKINIIELCEQHGKPVMVDKPAVTSRAGLSRLEAVVQRGRIQVGMMLTERYRPSVNTLKRRLDEGMFGDITSIAIRRPLKLFPGARAPWFFSKEQNGGILVDLMIHDFDLLRWLSGEEICDMHSLAGKHVVPESVDFYDTAHVQLVLGEGIIASLHADWLAPEQGWAADGRIFVTGTMGCAEIRLAGDPAIAEEELLFTVSEGQRYQQEELVPSQSGLSEDFIRRIEGRPALLTQQDILEACKAVIAADENAHRWKAKWKG</sequence>
<dbReference type="Proteomes" id="UP001519287">
    <property type="component" value="Unassembled WGS sequence"/>
</dbReference>
<dbReference type="InterPro" id="IPR051450">
    <property type="entry name" value="Gfo/Idh/MocA_Oxidoreductases"/>
</dbReference>
<evidence type="ECO:0000259" key="1">
    <source>
        <dbReference type="Pfam" id="PF01408"/>
    </source>
</evidence>
<dbReference type="InterPro" id="IPR000683">
    <property type="entry name" value="Gfo/Idh/MocA-like_OxRdtase_N"/>
</dbReference>
<reference evidence="3 4" key="1">
    <citation type="submission" date="2021-03" db="EMBL/GenBank/DDBJ databases">
        <title>Genomic Encyclopedia of Type Strains, Phase IV (KMG-IV): sequencing the most valuable type-strain genomes for metagenomic binning, comparative biology and taxonomic classification.</title>
        <authorList>
            <person name="Goeker M."/>
        </authorList>
    </citation>
    <scope>NUCLEOTIDE SEQUENCE [LARGE SCALE GENOMIC DNA]</scope>
    <source>
        <strain evidence="3 4">DSM 26048</strain>
    </source>
</reference>
<protein>
    <submittedName>
        <fullName evidence="3">Dehydrogenase</fullName>
    </submittedName>
</protein>
<feature type="domain" description="Gfo/Idh/MocA-like oxidoreductase N-terminal" evidence="1">
    <location>
        <begin position="5"/>
        <end position="111"/>
    </location>
</feature>
<dbReference type="SUPFAM" id="SSF55347">
    <property type="entry name" value="Glyceraldehyde-3-phosphate dehydrogenase-like, C-terminal domain"/>
    <property type="match status" value="1"/>
</dbReference>
<keyword evidence="4" id="KW-1185">Reference proteome</keyword>
<dbReference type="InterPro" id="IPR036291">
    <property type="entry name" value="NAD(P)-bd_dom_sf"/>
</dbReference>
<evidence type="ECO:0000313" key="4">
    <source>
        <dbReference type="Proteomes" id="UP001519287"/>
    </source>
</evidence>
<dbReference type="RefSeq" id="WP_209968778.1">
    <property type="nucleotide sequence ID" value="NZ_JAGGLB010000001.1"/>
</dbReference>
<accession>A0ABS4IM29</accession>